<organism evidence="2 3">
    <name type="scientific">Steinernema glaseri</name>
    <dbReference type="NCBI Taxonomy" id="37863"/>
    <lineage>
        <taxon>Eukaryota</taxon>
        <taxon>Metazoa</taxon>
        <taxon>Ecdysozoa</taxon>
        <taxon>Nematoda</taxon>
        <taxon>Chromadorea</taxon>
        <taxon>Rhabditida</taxon>
        <taxon>Tylenchina</taxon>
        <taxon>Panagrolaimomorpha</taxon>
        <taxon>Strongyloidoidea</taxon>
        <taxon>Steinernematidae</taxon>
        <taxon>Steinernema</taxon>
    </lineage>
</organism>
<reference evidence="3" key="1">
    <citation type="submission" date="2016-11" db="UniProtKB">
        <authorList>
            <consortium name="WormBaseParasite"/>
        </authorList>
    </citation>
    <scope>IDENTIFICATION</scope>
</reference>
<feature type="region of interest" description="Disordered" evidence="1">
    <location>
        <begin position="160"/>
        <end position="202"/>
    </location>
</feature>
<accession>A0A1I7ZCY9</accession>
<evidence type="ECO:0000256" key="1">
    <source>
        <dbReference type="SAM" id="MobiDB-lite"/>
    </source>
</evidence>
<dbReference type="Proteomes" id="UP000095287">
    <property type="component" value="Unplaced"/>
</dbReference>
<sequence>MENAQLLMHFARTGEKVEPPKKYFENLMKRYEDMENAQLLMHFARTGEKVEPPKVFNCLTCAKDFPRIYKCLDCVTTSCADCILFFHQHTDRRYPLAVDIYEDMQILFPVAPPRFALDMNNMVWVNPANPLEQPIPSSAVKSLWEIRARRLAEDLLAEAAASQANTPRTSMSPGAPPPTPECEEDMPMPMLEREGSCGPSSR</sequence>
<evidence type="ECO:0000313" key="3">
    <source>
        <dbReference type="WBParaSite" id="L893_g24922.t1"/>
    </source>
</evidence>
<protein>
    <submittedName>
        <fullName evidence="3">B box-type domain-containing protein</fullName>
    </submittedName>
</protein>
<dbReference type="WBParaSite" id="L893_g24922.t1">
    <property type="protein sequence ID" value="L893_g24922.t1"/>
    <property type="gene ID" value="L893_g24922"/>
</dbReference>
<dbReference type="AlphaFoldDB" id="A0A1I7ZCY9"/>
<feature type="compositionally biased region" description="Polar residues" evidence="1">
    <location>
        <begin position="162"/>
        <end position="172"/>
    </location>
</feature>
<keyword evidence="2" id="KW-1185">Reference proteome</keyword>
<proteinExistence type="predicted"/>
<name>A0A1I7ZCY9_9BILA</name>
<evidence type="ECO:0000313" key="2">
    <source>
        <dbReference type="Proteomes" id="UP000095287"/>
    </source>
</evidence>